<dbReference type="InterPro" id="IPR011527">
    <property type="entry name" value="ABC1_TM_dom"/>
</dbReference>
<dbReference type="InterPro" id="IPR003593">
    <property type="entry name" value="AAA+_ATPase"/>
</dbReference>
<dbReference type="PROSITE" id="PS00211">
    <property type="entry name" value="ABC_TRANSPORTER_1"/>
    <property type="match status" value="1"/>
</dbReference>
<keyword evidence="11" id="KW-1185">Reference proteome</keyword>
<feature type="domain" description="ABC transporter" evidence="8">
    <location>
        <begin position="341"/>
        <end position="588"/>
    </location>
</feature>
<evidence type="ECO:0000256" key="5">
    <source>
        <dbReference type="ARBA" id="ARBA00022989"/>
    </source>
</evidence>
<dbReference type="Gene3D" id="3.40.50.300">
    <property type="entry name" value="P-loop containing nucleotide triphosphate hydrolases"/>
    <property type="match status" value="1"/>
</dbReference>
<evidence type="ECO:0000256" key="6">
    <source>
        <dbReference type="ARBA" id="ARBA00023136"/>
    </source>
</evidence>
<dbReference type="PROSITE" id="PS50893">
    <property type="entry name" value="ABC_TRANSPORTER_2"/>
    <property type="match status" value="1"/>
</dbReference>
<feature type="transmembrane region" description="Helical" evidence="7">
    <location>
        <begin position="243"/>
        <end position="266"/>
    </location>
</feature>
<dbReference type="PANTHER" id="PTHR43394:SF1">
    <property type="entry name" value="ATP-BINDING CASSETTE SUB-FAMILY B MEMBER 10, MITOCHONDRIAL"/>
    <property type="match status" value="1"/>
</dbReference>
<evidence type="ECO:0000256" key="4">
    <source>
        <dbReference type="ARBA" id="ARBA00022840"/>
    </source>
</evidence>
<feature type="transmembrane region" description="Helical" evidence="7">
    <location>
        <begin position="160"/>
        <end position="186"/>
    </location>
</feature>
<feature type="domain" description="ABC transmembrane type-1" evidence="9">
    <location>
        <begin position="129"/>
        <end position="305"/>
    </location>
</feature>
<accession>A0ABV7Y6J6</accession>
<keyword evidence="6 7" id="KW-0472">Membrane</keyword>
<evidence type="ECO:0000259" key="8">
    <source>
        <dbReference type="PROSITE" id="PS50893"/>
    </source>
</evidence>
<dbReference type="RefSeq" id="WP_205116893.1">
    <property type="nucleotide sequence ID" value="NZ_JAFBCM010000001.1"/>
</dbReference>
<comment type="caution">
    <text evidence="10">The sequence shown here is derived from an EMBL/GenBank/DDBJ whole genome shotgun (WGS) entry which is preliminary data.</text>
</comment>
<dbReference type="PANTHER" id="PTHR43394">
    <property type="entry name" value="ATP-DEPENDENT PERMEASE MDL1, MITOCHONDRIAL"/>
    <property type="match status" value="1"/>
</dbReference>
<dbReference type="PROSITE" id="PS50929">
    <property type="entry name" value="ABC_TM1F"/>
    <property type="match status" value="1"/>
</dbReference>
<gene>
    <name evidence="10" type="ORF">ACFOUW_07425</name>
</gene>
<protein>
    <submittedName>
        <fullName evidence="10">ABC transporter ATP-binding protein</fullName>
    </submittedName>
</protein>
<keyword evidence="3" id="KW-0547">Nucleotide-binding</keyword>
<keyword evidence="2 7" id="KW-0812">Transmembrane</keyword>
<evidence type="ECO:0000313" key="10">
    <source>
        <dbReference type="EMBL" id="MFC3760663.1"/>
    </source>
</evidence>
<evidence type="ECO:0000259" key="9">
    <source>
        <dbReference type="PROSITE" id="PS50929"/>
    </source>
</evidence>
<evidence type="ECO:0000313" key="11">
    <source>
        <dbReference type="Proteomes" id="UP001595699"/>
    </source>
</evidence>
<dbReference type="InterPro" id="IPR036640">
    <property type="entry name" value="ABC1_TM_sf"/>
</dbReference>
<dbReference type="InterPro" id="IPR017871">
    <property type="entry name" value="ABC_transporter-like_CS"/>
</dbReference>
<evidence type="ECO:0000256" key="1">
    <source>
        <dbReference type="ARBA" id="ARBA00004651"/>
    </source>
</evidence>
<name>A0ABV7Y6J6_9ACTN</name>
<dbReference type="SMART" id="SM00382">
    <property type="entry name" value="AAA"/>
    <property type="match status" value="1"/>
</dbReference>
<dbReference type="InterPro" id="IPR003439">
    <property type="entry name" value="ABC_transporter-like_ATP-bd"/>
</dbReference>
<dbReference type="SUPFAM" id="SSF90123">
    <property type="entry name" value="ABC transporter transmembrane region"/>
    <property type="match status" value="1"/>
</dbReference>
<comment type="subcellular location">
    <subcellularLocation>
        <location evidence="1">Cell membrane</location>
        <topology evidence="1">Multi-pass membrane protein</topology>
    </subcellularLocation>
</comment>
<dbReference type="Proteomes" id="UP001595699">
    <property type="component" value="Unassembled WGS sequence"/>
</dbReference>
<dbReference type="Pfam" id="PF00005">
    <property type="entry name" value="ABC_tran"/>
    <property type="match status" value="1"/>
</dbReference>
<dbReference type="GO" id="GO:0005524">
    <property type="term" value="F:ATP binding"/>
    <property type="evidence" value="ECO:0007669"/>
    <property type="project" value="UniProtKB-KW"/>
</dbReference>
<feature type="transmembrane region" description="Helical" evidence="7">
    <location>
        <begin position="56"/>
        <end position="77"/>
    </location>
</feature>
<dbReference type="EMBL" id="JBHRZH010000006">
    <property type="protein sequence ID" value="MFC3760663.1"/>
    <property type="molecule type" value="Genomic_DNA"/>
</dbReference>
<evidence type="ECO:0000256" key="3">
    <source>
        <dbReference type="ARBA" id="ARBA00022741"/>
    </source>
</evidence>
<reference evidence="11" key="1">
    <citation type="journal article" date="2019" name="Int. J. Syst. Evol. Microbiol.">
        <title>The Global Catalogue of Microorganisms (GCM) 10K type strain sequencing project: providing services to taxonomists for standard genome sequencing and annotation.</title>
        <authorList>
            <consortium name="The Broad Institute Genomics Platform"/>
            <consortium name="The Broad Institute Genome Sequencing Center for Infectious Disease"/>
            <person name="Wu L."/>
            <person name="Ma J."/>
        </authorList>
    </citation>
    <scope>NUCLEOTIDE SEQUENCE [LARGE SCALE GENOMIC DNA]</scope>
    <source>
        <strain evidence="11">CGMCC 4.7241</strain>
    </source>
</reference>
<feature type="transmembrane region" description="Helical" evidence="7">
    <location>
        <begin position="30"/>
        <end position="50"/>
    </location>
</feature>
<proteinExistence type="predicted"/>
<dbReference type="InterPro" id="IPR027417">
    <property type="entry name" value="P-loop_NTPase"/>
</dbReference>
<evidence type="ECO:0000256" key="7">
    <source>
        <dbReference type="SAM" id="Phobius"/>
    </source>
</evidence>
<feature type="transmembrane region" description="Helical" evidence="7">
    <location>
        <begin position="129"/>
        <end position="148"/>
    </location>
</feature>
<keyword evidence="4 10" id="KW-0067">ATP-binding</keyword>
<evidence type="ECO:0000256" key="2">
    <source>
        <dbReference type="ARBA" id="ARBA00022692"/>
    </source>
</evidence>
<sequence>MPETRPPVSRYRAARTMLSFAWAADRRRTILSFGLLGLEALAGSVFALWLKLLLDGQLGLGAVGMAASIGGVAALSYTGSRVQATLQDRAKHLVQLRMLDLMGRTPTLEIHEDPRHLAQLEAFRLEGHAFANVFPSLIQAFATVVRIVTTSLLLVSVHPLLLALPLFGAPMLLLSPMTSGLFYVGVLRASVPQRRSEHLLELTATPGGAKEVRLFRLRAELLARFHATHREIRHIHHSMQVRAGLIGLAARVLFLVGYVAAIAFVVDRAVRGEATVGDAALTAVLAGQVLGLVTGSAEVLQTGLKALVAASRWVYLHDVFTRARERIDPRAVVPSRLTEGIRFEGVSYRYPLAGSDALHEVDLLLPAGATVAVVGDNGAGKSTLVKLLAGMYLPTSGRLTVDGVDLAEVDPDHWRLRLSAGFQDHARFEFVVRETVGIGDLPSVDDADTVAGALGRAGAVDLLQSLPDGLNTQLGTAWDGGVDLSGGQWQKLALARAMMRTSPLLLLLDEPTAALDADTEHQLFDHWTAAARQLQQSTGAITLLVSHRFSTVRMADLIVVVDSSRVVEVGTHAELMARGGLYAELFELQARSYR</sequence>
<dbReference type="InterPro" id="IPR039421">
    <property type="entry name" value="Type_1_exporter"/>
</dbReference>
<dbReference type="SUPFAM" id="SSF52540">
    <property type="entry name" value="P-loop containing nucleoside triphosphate hydrolases"/>
    <property type="match status" value="1"/>
</dbReference>
<organism evidence="10 11">
    <name type="scientific">Tenggerimyces flavus</name>
    <dbReference type="NCBI Taxonomy" id="1708749"/>
    <lineage>
        <taxon>Bacteria</taxon>
        <taxon>Bacillati</taxon>
        <taxon>Actinomycetota</taxon>
        <taxon>Actinomycetes</taxon>
        <taxon>Propionibacteriales</taxon>
        <taxon>Nocardioidaceae</taxon>
        <taxon>Tenggerimyces</taxon>
    </lineage>
</organism>
<dbReference type="Gene3D" id="1.20.1560.10">
    <property type="entry name" value="ABC transporter type 1, transmembrane domain"/>
    <property type="match status" value="1"/>
</dbReference>
<keyword evidence="5 7" id="KW-1133">Transmembrane helix</keyword>